<dbReference type="InterPro" id="IPR021109">
    <property type="entry name" value="Peptidase_aspartic_dom_sf"/>
</dbReference>
<feature type="chain" id="PRO_5002479618" description="Gag-polyprotein aspartyl protease" evidence="1">
    <location>
        <begin position="37"/>
        <end position="399"/>
    </location>
</feature>
<dbReference type="EMBL" id="LACD01000002">
    <property type="protein sequence ID" value="KJZ48842.1"/>
    <property type="molecule type" value="Genomic_DNA"/>
</dbReference>
<dbReference type="SUPFAM" id="SSF50630">
    <property type="entry name" value="Acid proteases"/>
    <property type="match status" value="1"/>
</dbReference>
<dbReference type="Proteomes" id="UP000033500">
    <property type="component" value="Unassembled WGS sequence"/>
</dbReference>
<dbReference type="RefSeq" id="WP_046045310.1">
    <property type="nucleotide sequence ID" value="NZ_LACD01000002.1"/>
</dbReference>
<evidence type="ECO:0000313" key="3">
    <source>
        <dbReference type="Proteomes" id="UP000033500"/>
    </source>
</evidence>
<dbReference type="CDD" id="cd05483">
    <property type="entry name" value="retropepsin_like_bacteria"/>
    <property type="match status" value="1"/>
</dbReference>
<feature type="signal peptide" evidence="1">
    <location>
        <begin position="1"/>
        <end position="36"/>
    </location>
</feature>
<organism evidence="2 3">
    <name type="scientific">Pseudomonas fluorescens</name>
    <dbReference type="NCBI Taxonomy" id="294"/>
    <lineage>
        <taxon>Bacteria</taxon>
        <taxon>Pseudomonadati</taxon>
        <taxon>Pseudomonadota</taxon>
        <taxon>Gammaproteobacteria</taxon>
        <taxon>Pseudomonadales</taxon>
        <taxon>Pseudomonadaceae</taxon>
        <taxon>Pseudomonas</taxon>
    </lineage>
</organism>
<sequence length="399" mass="43994">MKAVSRRETCLIGGVNSKSSLVLLAFFMCAASSSMADTRPAAPDFYTWLESEQGQKASLVQLKQQCAKVLDADKNLNCSVSVLARMFEAKTANQIPEYYLAIKHRHAQAIANDPELNAMFSMFGSESLATLRAVGDFSVTRAKSHEVLVIHPYASDGHVTDEVLPYLDVKAANGVSSRFILDTGAPQTRVNRDTAKLMGIRLLTDSHYGYSTFYGERDLSAKLGIFESFKIGSSEFRNVLVFVSDRENLLGLDLIGKLGRLKVTQKTLELNAEPPARCDSPITYARIDINQRLTIAARLDRRATPAIIDTGNVDYLTSSSPGNSPIHVTDKPRSQTFKGELSLAGHIQLVTYNYYPDFTIPPSLLLGQYVPSLLLGWGAFNDYELNLDIDSGRSCFNRT</sequence>
<evidence type="ECO:0008006" key="4">
    <source>
        <dbReference type="Google" id="ProtNLM"/>
    </source>
</evidence>
<evidence type="ECO:0000256" key="1">
    <source>
        <dbReference type="SAM" id="SignalP"/>
    </source>
</evidence>
<gene>
    <name evidence="2" type="ORF">VC34_03765</name>
</gene>
<name>A0A0F4TZE8_PSEFL</name>
<proteinExistence type="predicted"/>
<comment type="caution">
    <text evidence="2">The sequence shown here is derived from an EMBL/GenBank/DDBJ whole genome shotgun (WGS) entry which is preliminary data.</text>
</comment>
<dbReference type="InterPro" id="IPR034122">
    <property type="entry name" value="Retropepsin-like_bacterial"/>
</dbReference>
<protein>
    <recommendedName>
        <fullName evidence="4">Gag-polyprotein aspartyl protease</fullName>
    </recommendedName>
</protein>
<keyword evidence="1" id="KW-0732">Signal</keyword>
<dbReference type="AlphaFoldDB" id="A0A0F4TZE8"/>
<evidence type="ECO:0000313" key="2">
    <source>
        <dbReference type="EMBL" id="KJZ48842.1"/>
    </source>
</evidence>
<dbReference type="Gene3D" id="2.40.70.10">
    <property type="entry name" value="Acid Proteases"/>
    <property type="match status" value="1"/>
</dbReference>
<dbReference type="PATRIC" id="fig|294.131.peg.1877"/>
<accession>A0A0F4TZE8</accession>
<reference evidence="2 3" key="1">
    <citation type="submission" date="2015-03" db="EMBL/GenBank/DDBJ databases">
        <title>Comparative genomics of Pseudomonas insights into diversity of traits involved in vanlence and defense.</title>
        <authorList>
            <person name="Qin Y."/>
        </authorList>
    </citation>
    <scope>NUCLEOTIDE SEQUENCE [LARGE SCALE GENOMIC DNA]</scope>
    <source>
        <strain evidence="2 3">C3</strain>
    </source>
</reference>
<dbReference type="Pfam" id="PF13975">
    <property type="entry name" value="gag-asp_proteas"/>
    <property type="match status" value="1"/>
</dbReference>